<dbReference type="SUPFAM" id="SSF50692">
    <property type="entry name" value="ADC-like"/>
    <property type="match status" value="1"/>
</dbReference>
<keyword evidence="6" id="KW-0560">Oxidoreductase</keyword>
<dbReference type="Gene3D" id="3.40.50.740">
    <property type="match status" value="1"/>
</dbReference>
<keyword evidence="7" id="KW-0408">Iron</keyword>
<dbReference type="InterPro" id="IPR006657">
    <property type="entry name" value="MoPterin_dinucl-bd_dom"/>
</dbReference>
<sequence length="991" mass="110052">MGLNPFETVREEVGLSPEVSDEVKTSTCYMCACRCGIKVHLKNGKIRYIEGNPEHPVNKGVLCAKGSAGIMHQYSPAKLTKPLLRVGERGSGEFKEIEWDEALELATEWLGEVRRKDPAKLAFFTGRDQSQSLTGWWATQFGTHNFAAHGGFCSVNMAAGGLYTLGGAFWEFGEPDWERTLYHVMFGVADDHDSNPIKLGLGNLKTRPGTKFVSVNPVRTGYSAIADEWIGIRPGTDGLFVFALIHELLRAEKIDWASLARYSNAPWLVIREPGAADDGMFLRAGDGQPLAWCLEQGAAIRANAVHIKPAFAGERVVGGRKVLPSFQLLAERYLADEFSPDAVAETTGVPAEVTRRIAAELAEVAFERELVIDEPWVDAWGRHHDSFIGRPVSFHAMRGISAHSNGFHTCRAIHILQALLGSVDCPGGWRYKAPFPKPAPPNVKPAWPKAEAGVPLSGPPLGFPRSPEDLLVDQHGEPLRIDKAYSWEHPLALHGLMHMVLHNAATQDPYGIDVLFMFMANMAWNSAMNIPDTLGYFTRKDERGEYVIPKIIYSDAFYSETVPYCDLILPDTTYLERWDCISMLDRPISSAHGAGDSIRQPVIPLDRDVRPFQTVLLDLGARLGLPGMTNADGSPKFPGGYADYIVNHERSPGIGPLSGWRGEQGEKSGVGAVNPDQLARYIENGCFWHEELPLTAQFMKHGNRRYLDHAVKMGWLGHADPIIHQLYNEELQKFRNAARGHGRVQPPAAHRERIETYFDPLPIWYQPFLEASEGGEEFPVHALSQRPMHMYHSWGSQNAWLRQITSVNKLHVHRDLAAKHELADDDWVWIENPRGRVKAQVKLVTGVNPNVVWTWNAIGKRKGAWGLDKESPEVTKGFLLNHIITEKLLPEKGGPAYSNSDPVTGQAAWYDLRVRLRKCTAEEAGETSPMFQPLAQRFGGQQGPMEYGTDLQGADSGGKAPMRGFIGQRAANHSWIDGIRDGRGNRAEDDA</sequence>
<dbReference type="PANTHER" id="PTHR43598">
    <property type="entry name" value="TUNGSTEN-CONTAINING FORMYLMETHANOFURAN DEHYDROGENASE 2 SUBUNIT B"/>
    <property type="match status" value="1"/>
</dbReference>
<evidence type="ECO:0000256" key="6">
    <source>
        <dbReference type="ARBA" id="ARBA00023002"/>
    </source>
</evidence>
<accession>A0ABT1XU43</accession>
<proteinExistence type="inferred from homology"/>
<keyword evidence="8" id="KW-0411">Iron-sulfur</keyword>
<evidence type="ECO:0000256" key="3">
    <source>
        <dbReference type="ARBA" id="ARBA00010312"/>
    </source>
</evidence>
<evidence type="ECO:0000256" key="4">
    <source>
        <dbReference type="ARBA" id="ARBA00022485"/>
    </source>
</evidence>
<name>A0ABT1XU43_9SPHN</name>
<evidence type="ECO:0000256" key="7">
    <source>
        <dbReference type="ARBA" id="ARBA00023004"/>
    </source>
</evidence>
<evidence type="ECO:0000256" key="2">
    <source>
        <dbReference type="ARBA" id="ARBA00004196"/>
    </source>
</evidence>
<keyword evidence="5" id="KW-0479">Metal-binding</keyword>
<comment type="subcellular location">
    <subcellularLocation>
        <location evidence="2">Cell envelope</location>
    </subcellularLocation>
</comment>
<comment type="similarity">
    <text evidence="3">Belongs to the prokaryotic molybdopterin-containing oxidoreductase family.</text>
</comment>
<organism evidence="10 11">
    <name type="scientific">Parerythrobacter lacustris</name>
    <dbReference type="NCBI Taxonomy" id="2969984"/>
    <lineage>
        <taxon>Bacteria</taxon>
        <taxon>Pseudomonadati</taxon>
        <taxon>Pseudomonadota</taxon>
        <taxon>Alphaproteobacteria</taxon>
        <taxon>Sphingomonadales</taxon>
        <taxon>Erythrobacteraceae</taxon>
        <taxon>Parerythrobacter</taxon>
    </lineage>
</organism>
<dbReference type="Pfam" id="PF01568">
    <property type="entry name" value="Molydop_binding"/>
    <property type="match status" value="1"/>
</dbReference>
<dbReference type="Gene3D" id="3.30.200.210">
    <property type="match status" value="1"/>
</dbReference>
<dbReference type="PROSITE" id="PS51669">
    <property type="entry name" value="4FE4S_MOW_BIS_MGD"/>
    <property type="match status" value="1"/>
</dbReference>
<dbReference type="SUPFAM" id="SSF53706">
    <property type="entry name" value="Formate dehydrogenase/DMSO reductase, domains 1-3"/>
    <property type="match status" value="1"/>
</dbReference>
<dbReference type="Pfam" id="PF04879">
    <property type="entry name" value="Molybdop_Fe4S4"/>
    <property type="match status" value="1"/>
</dbReference>
<dbReference type="Proteomes" id="UP001206067">
    <property type="component" value="Unassembled WGS sequence"/>
</dbReference>
<dbReference type="EMBL" id="JANKHH010000008">
    <property type="protein sequence ID" value="MCR2835179.1"/>
    <property type="molecule type" value="Genomic_DNA"/>
</dbReference>
<comment type="cofactor">
    <cofactor evidence="1">
        <name>[4Fe-4S] cluster</name>
        <dbReference type="ChEBI" id="CHEBI:49883"/>
    </cofactor>
</comment>
<dbReference type="InterPro" id="IPR006963">
    <property type="entry name" value="Mopterin_OxRdtase_4Fe-4S_dom"/>
</dbReference>
<comment type="caution">
    <text evidence="10">The sequence shown here is derived from an EMBL/GenBank/DDBJ whole genome shotgun (WGS) entry which is preliminary data.</text>
</comment>
<keyword evidence="11" id="KW-1185">Reference proteome</keyword>
<protein>
    <submittedName>
        <fullName evidence="10">Molybdopterin oxidoreductase family protein</fullName>
    </submittedName>
</protein>
<dbReference type="InterPro" id="IPR006656">
    <property type="entry name" value="Mopterin_OxRdtase"/>
</dbReference>
<reference evidence="10 11" key="1">
    <citation type="submission" date="2022-08" db="EMBL/GenBank/DDBJ databases">
        <title>Polyphasic taxonomy analysis of Qipengyuania sp.RS5-5.</title>
        <authorList>
            <person name="Xamxidin M."/>
            <person name="Wu M."/>
        </authorList>
    </citation>
    <scope>NUCLEOTIDE SEQUENCE [LARGE SCALE GENOMIC DNA]</scope>
    <source>
        <strain evidence="10 11">RS5-5</strain>
    </source>
</reference>
<dbReference type="Gene3D" id="2.40.40.20">
    <property type="match status" value="1"/>
</dbReference>
<evidence type="ECO:0000256" key="8">
    <source>
        <dbReference type="ARBA" id="ARBA00023014"/>
    </source>
</evidence>
<evidence type="ECO:0000256" key="5">
    <source>
        <dbReference type="ARBA" id="ARBA00022723"/>
    </source>
</evidence>
<evidence type="ECO:0000313" key="10">
    <source>
        <dbReference type="EMBL" id="MCR2835179.1"/>
    </source>
</evidence>
<dbReference type="SMART" id="SM00926">
    <property type="entry name" value="Molybdop_Fe4S4"/>
    <property type="match status" value="1"/>
</dbReference>
<feature type="domain" description="4Fe-4S Mo/W bis-MGD-type" evidence="9">
    <location>
        <begin position="21"/>
        <end position="77"/>
    </location>
</feature>
<dbReference type="Pfam" id="PF00384">
    <property type="entry name" value="Molybdopterin"/>
    <property type="match status" value="1"/>
</dbReference>
<dbReference type="PANTHER" id="PTHR43598:SF5">
    <property type="entry name" value="DMSO REDUCTASE CHAIN A"/>
    <property type="match status" value="1"/>
</dbReference>
<evidence type="ECO:0000259" key="9">
    <source>
        <dbReference type="PROSITE" id="PS51669"/>
    </source>
</evidence>
<dbReference type="InterPro" id="IPR009010">
    <property type="entry name" value="Asp_de-COase-like_dom_sf"/>
</dbReference>
<gene>
    <name evidence="10" type="ORF">NSO95_14610</name>
</gene>
<dbReference type="RefSeq" id="WP_257597071.1">
    <property type="nucleotide sequence ID" value="NZ_JANKHH010000008.1"/>
</dbReference>
<evidence type="ECO:0000256" key="1">
    <source>
        <dbReference type="ARBA" id="ARBA00001966"/>
    </source>
</evidence>
<dbReference type="Gene3D" id="3.40.228.10">
    <property type="entry name" value="Dimethylsulfoxide Reductase, domain 2"/>
    <property type="match status" value="1"/>
</dbReference>
<keyword evidence="4" id="KW-0004">4Fe-4S</keyword>
<dbReference type="CDD" id="cd02783">
    <property type="entry name" value="MopB_CT_2"/>
    <property type="match status" value="1"/>
</dbReference>
<evidence type="ECO:0000313" key="11">
    <source>
        <dbReference type="Proteomes" id="UP001206067"/>
    </source>
</evidence>